<feature type="transmembrane region" description="Helical" evidence="1">
    <location>
        <begin position="133"/>
        <end position="159"/>
    </location>
</feature>
<name>A0A495E9U4_9MICC</name>
<feature type="transmembrane region" description="Helical" evidence="1">
    <location>
        <begin position="6"/>
        <end position="27"/>
    </location>
</feature>
<dbReference type="Proteomes" id="UP000276055">
    <property type="component" value="Unassembled WGS sequence"/>
</dbReference>
<feature type="transmembrane region" description="Helical" evidence="1">
    <location>
        <begin position="62"/>
        <end position="82"/>
    </location>
</feature>
<keyword evidence="1" id="KW-0472">Membrane</keyword>
<dbReference type="EMBL" id="RBIR01000009">
    <property type="protein sequence ID" value="RKR13678.1"/>
    <property type="molecule type" value="Genomic_DNA"/>
</dbReference>
<dbReference type="OrthoDB" id="10000593at2"/>
<comment type="caution">
    <text evidence="2">The sequence shown here is derived from an EMBL/GenBank/DDBJ whole genome shotgun (WGS) entry which is preliminary data.</text>
</comment>
<evidence type="ECO:0000313" key="3">
    <source>
        <dbReference type="Proteomes" id="UP000276055"/>
    </source>
</evidence>
<reference evidence="2 3" key="1">
    <citation type="submission" date="2018-10" db="EMBL/GenBank/DDBJ databases">
        <title>Genomic Encyclopedia of Type Strains, Phase IV (KMG-IV): sequencing the most valuable type-strain genomes for metagenomic binning, comparative biology and taxonomic classification.</title>
        <authorList>
            <person name="Goeker M."/>
        </authorList>
    </citation>
    <scope>NUCLEOTIDE SEQUENCE [LARGE SCALE GENOMIC DNA]</scope>
    <source>
        <strain evidence="2 3">DSM 25586</strain>
    </source>
</reference>
<dbReference type="RefSeq" id="WP_147429620.1">
    <property type="nucleotide sequence ID" value="NZ_RBIR01000009.1"/>
</dbReference>
<keyword evidence="1" id="KW-0812">Transmembrane</keyword>
<feature type="transmembrane region" description="Helical" evidence="1">
    <location>
        <begin position="39"/>
        <end position="56"/>
    </location>
</feature>
<feature type="transmembrane region" description="Helical" evidence="1">
    <location>
        <begin position="94"/>
        <end position="113"/>
    </location>
</feature>
<protein>
    <submittedName>
        <fullName evidence="2">Uncharacterized protein</fullName>
    </submittedName>
</protein>
<proteinExistence type="predicted"/>
<dbReference type="AlphaFoldDB" id="A0A495E9U4"/>
<accession>A0A495E9U4</accession>
<evidence type="ECO:0000313" key="2">
    <source>
        <dbReference type="EMBL" id="RKR13678.1"/>
    </source>
</evidence>
<organism evidence="2 3">
    <name type="scientific">Arthrobacter oryzae</name>
    <dbReference type="NCBI Taxonomy" id="409290"/>
    <lineage>
        <taxon>Bacteria</taxon>
        <taxon>Bacillati</taxon>
        <taxon>Actinomycetota</taxon>
        <taxon>Actinomycetes</taxon>
        <taxon>Micrococcales</taxon>
        <taxon>Micrococcaceae</taxon>
        <taxon>Arthrobacter</taxon>
    </lineage>
</organism>
<evidence type="ECO:0000256" key="1">
    <source>
        <dbReference type="SAM" id="Phobius"/>
    </source>
</evidence>
<keyword evidence="1" id="KW-1133">Transmembrane helix</keyword>
<sequence>MFSSPVIVIVLVSVFSVLMLISAVRVVRARSWAARLNDLLIGLAGGVLALAVLSGFRGRVGVFPAVPLLALAGAWFLFRAAFRGRRIFRGTDRGRAAALYSAVLIGIGTWSVVSGSRAGGAGQDHPGQELGGIIVHLTGAIALVLAGAGWLLATFATPAETGMTPVSRTRGLQEALLAVGLAVFFYAAS</sequence>
<gene>
    <name evidence="2" type="ORF">C8D78_3334</name>
</gene>